<proteinExistence type="predicted"/>
<feature type="non-terminal residue" evidence="1">
    <location>
        <position position="98"/>
    </location>
</feature>
<evidence type="ECO:0000313" key="2">
    <source>
        <dbReference type="Proteomes" id="UP000035740"/>
    </source>
</evidence>
<dbReference type="AlphaFoldDB" id="A0A0J7YMA7"/>
<dbReference type="Gramene" id="KMS64751">
    <property type="protein sequence ID" value="KMS64751"/>
    <property type="gene ID" value="BVRB_043030"/>
</dbReference>
<accession>A0A0J7YMA7</accession>
<name>A0A0J7YMA7_BETVV</name>
<organism evidence="1 2">
    <name type="scientific">Beta vulgaris subsp. vulgaris</name>
    <name type="common">Beet</name>
    <dbReference type="NCBI Taxonomy" id="3555"/>
    <lineage>
        <taxon>Eukaryota</taxon>
        <taxon>Viridiplantae</taxon>
        <taxon>Streptophyta</taxon>
        <taxon>Embryophyta</taxon>
        <taxon>Tracheophyta</taxon>
        <taxon>Spermatophyta</taxon>
        <taxon>Magnoliopsida</taxon>
        <taxon>eudicotyledons</taxon>
        <taxon>Gunneridae</taxon>
        <taxon>Pentapetalae</taxon>
        <taxon>Caryophyllales</taxon>
        <taxon>Chenopodiaceae</taxon>
        <taxon>Betoideae</taxon>
        <taxon>Beta</taxon>
    </lineage>
</organism>
<gene>
    <name evidence="1" type="ORF">BVRB_043030</name>
</gene>
<keyword evidence="2" id="KW-1185">Reference proteome</keyword>
<evidence type="ECO:0000313" key="1">
    <source>
        <dbReference type="EMBL" id="KMS64751.1"/>
    </source>
</evidence>
<dbReference type="Proteomes" id="UP000035740">
    <property type="component" value="Unassembled WGS sequence"/>
</dbReference>
<sequence>MYLPPSPSSMSTLSVKNRATMPIYKVRRERRNGNKDWSRLGTGTRESHEFERQDSVQACVERTEDQFVLPGLSLLADSSHTLVKLSRLTPTVTGPLHR</sequence>
<protein>
    <submittedName>
        <fullName evidence="1">Uncharacterized protein</fullName>
    </submittedName>
</protein>
<reference evidence="1 2" key="1">
    <citation type="journal article" date="2014" name="Nature">
        <title>The genome of the recently domesticated crop plant sugar beet (Beta vulgaris).</title>
        <authorList>
            <person name="Dohm J.C."/>
            <person name="Minoche A.E."/>
            <person name="Holtgrawe D."/>
            <person name="Capella-Gutierrez S."/>
            <person name="Zakrzewski F."/>
            <person name="Tafer H."/>
            <person name="Rupp O."/>
            <person name="Sorensen T.R."/>
            <person name="Stracke R."/>
            <person name="Reinhardt R."/>
            <person name="Goesmann A."/>
            <person name="Kraft T."/>
            <person name="Schulz B."/>
            <person name="Stadler P.F."/>
            <person name="Schmidt T."/>
            <person name="Gabaldon T."/>
            <person name="Lehrach H."/>
            <person name="Weisshaar B."/>
            <person name="Himmelbauer H."/>
        </authorList>
    </citation>
    <scope>NUCLEOTIDE SEQUENCE [LARGE SCALE GENOMIC DNA]</scope>
    <source>
        <tissue evidence="1">Taproot</tissue>
    </source>
</reference>
<dbReference type="EMBL" id="KQ123773">
    <property type="protein sequence ID" value="KMS64751.1"/>
    <property type="molecule type" value="Genomic_DNA"/>
</dbReference>